<feature type="signal peptide" evidence="1">
    <location>
        <begin position="1"/>
        <end position="18"/>
    </location>
</feature>
<proteinExistence type="predicted"/>
<dbReference type="EMBL" id="CP140154">
    <property type="protein sequence ID" value="WQG90669.1"/>
    <property type="molecule type" value="Genomic_DNA"/>
</dbReference>
<evidence type="ECO:0000313" key="6">
    <source>
        <dbReference type="Proteomes" id="UP001326715"/>
    </source>
</evidence>
<evidence type="ECO:0000313" key="5">
    <source>
        <dbReference type="Proteomes" id="UP000183788"/>
    </source>
</evidence>
<reference evidence="3 5" key="1">
    <citation type="submission" date="2016-11" db="EMBL/GenBank/DDBJ databases">
        <authorList>
            <person name="Jaros S."/>
            <person name="Januszkiewicz K."/>
            <person name="Wedrychowicz H."/>
        </authorList>
    </citation>
    <scope>NUCLEOTIDE SEQUENCE [LARGE SCALE GENOMIC DNA]</scope>
    <source>
        <strain evidence="3 5">DSM 784</strain>
    </source>
</reference>
<dbReference type="Pfam" id="PF19783">
    <property type="entry name" value="DUF6268"/>
    <property type="match status" value="1"/>
</dbReference>
<name>A0A1K1S4L5_9BACT</name>
<keyword evidence="1" id="KW-0732">Signal</keyword>
<evidence type="ECO:0000313" key="3">
    <source>
        <dbReference type="EMBL" id="SFW79262.1"/>
    </source>
</evidence>
<feature type="domain" description="DUF6268" evidence="2">
    <location>
        <begin position="105"/>
        <end position="223"/>
    </location>
</feature>
<protein>
    <recommendedName>
        <fullName evidence="2">DUF6268 domain-containing protein</fullName>
    </recommendedName>
</protein>
<dbReference type="Proteomes" id="UP001326715">
    <property type="component" value="Chromosome"/>
</dbReference>
<evidence type="ECO:0000256" key="1">
    <source>
        <dbReference type="SAM" id="SignalP"/>
    </source>
</evidence>
<dbReference type="SUPFAM" id="SSF56935">
    <property type="entry name" value="Porins"/>
    <property type="match status" value="1"/>
</dbReference>
<sequence length="261" mass="29849">MRYVFIAFALLSGTGLSAQGINYTYDGGNYSAQTIMANARFPLLKNMLGNVTYRHLTLEDHTLQSGAMQLYYNIKFSERKSLVLIGTGGLYNEGWRYGAGFRYQYKHTSKVKAGIGMMYNKQFFGNQLIPFLEVNYEPSEKWTITGLFPIKPKVMYHFNTSVSVGLEISGEASSYRMAETFLRNNQWTGLCRFEWLFTKHLLFNAGIGRNFINRYQFFDNHVRSGWTIITIPLGEKASPLYEKESKGMSATIGLAVRMNRD</sequence>
<dbReference type="Proteomes" id="UP000183788">
    <property type="component" value="Unassembled WGS sequence"/>
</dbReference>
<feature type="chain" id="PRO_5012860087" description="DUF6268 domain-containing protein" evidence="1">
    <location>
        <begin position="19"/>
        <end position="261"/>
    </location>
</feature>
<evidence type="ECO:0000313" key="4">
    <source>
        <dbReference type="EMBL" id="WQG90669.1"/>
    </source>
</evidence>
<accession>A0A1K1S4L5</accession>
<reference evidence="4 6" key="2">
    <citation type="submission" date="2023-11" db="EMBL/GenBank/DDBJ databases">
        <title>MicrobeMod: A computational toolkit for identifying prokaryotic methylation and restriction-modification with nanopore sequencing.</title>
        <authorList>
            <person name="Crits-Christoph A."/>
            <person name="Kang S.C."/>
            <person name="Lee H."/>
            <person name="Ostrov N."/>
        </authorList>
    </citation>
    <scope>NUCLEOTIDE SEQUENCE [LARGE SCALE GENOMIC DNA]</scope>
    <source>
        <strain evidence="4 6">ATCC 23090</strain>
    </source>
</reference>
<gene>
    <name evidence="3" type="ORF">SAMN05661012_04757</name>
    <name evidence="4" type="ORF">SR876_04115</name>
</gene>
<dbReference type="AlphaFoldDB" id="A0A1K1S4L5"/>
<dbReference type="STRING" id="1004.SAMN05661012_04757"/>
<dbReference type="EMBL" id="FPIZ01000017">
    <property type="protein sequence ID" value="SFW79262.1"/>
    <property type="molecule type" value="Genomic_DNA"/>
</dbReference>
<organism evidence="3 5">
    <name type="scientific">Chitinophaga sancti</name>
    <dbReference type="NCBI Taxonomy" id="1004"/>
    <lineage>
        <taxon>Bacteria</taxon>
        <taxon>Pseudomonadati</taxon>
        <taxon>Bacteroidota</taxon>
        <taxon>Chitinophagia</taxon>
        <taxon>Chitinophagales</taxon>
        <taxon>Chitinophagaceae</taxon>
        <taxon>Chitinophaga</taxon>
    </lineage>
</organism>
<dbReference type="OrthoDB" id="1488805at2"/>
<keyword evidence="6" id="KW-1185">Reference proteome</keyword>
<dbReference type="InterPro" id="IPR046235">
    <property type="entry name" value="DUF6268"/>
</dbReference>
<dbReference type="RefSeq" id="WP_072363718.1">
    <property type="nucleotide sequence ID" value="NZ_CBHWAX010000213.1"/>
</dbReference>
<evidence type="ECO:0000259" key="2">
    <source>
        <dbReference type="Pfam" id="PF19783"/>
    </source>
</evidence>